<dbReference type="Proteomes" id="UP001449657">
    <property type="component" value="Chromosome"/>
</dbReference>
<dbReference type="Gene3D" id="3.40.50.720">
    <property type="entry name" value="NAD(P)-binding Rossmann-like Domain"/>
    <property type="match status" value="2"/>
</dbReference>
<dbReference type="PANTHER" id="PTHR43026">
    <property type="entry name" value="2-HYDROXYACID DEHYDROGENASE HOMOLOG 1-RELATED"/>
    <property type="match status" value="1"/>
</dbReference>
<dbReference type="CDD" id="cd12183">
    <property type="entry name" value="LDH_like_2"/>
    <property type="match status" value="1"/>
</dbReference>
<dbReference type="SUPFAM" id="SSF51735">
    <property type="entry name" value="NAD(P)-binding Rossmann-fold domains"/>
    <property type="match status" value="1"/>
</dbReference>
<dbReference type="InterPro" id="IPR058205">
    <property type="entry name" value="D-LDH-like"/>
</dbReference>
<gene>
    <name evidence="6" type="ORF">WJU22_13710</name>
</gene>
<dbReference type="InterPro" id="IPR006140">
    <property type="entry name" value="D-isomer_DH_NAD-bd"/>
</dbReference>
<dbReference type="InterPro" id="IPR006139">
    <property type="entry name" value="D-isomer_2_OHA_DH_cat_dom"/>
</dbReference>
<reference evidence="6 7" key="1">
    <citation type="submission" date="2024-03" db="EMBL/GenBank/DDBJ databases">
        <title>Chitinophaga caseinilytica sp. nov., a casein hydrolysing bacterium isolated from forest soil.</title>
        <authorList>
            <person name="Lee D.S."/>
            <person name="Han D.M."/>
            <person name="Baek J.H."/>
            <person name="Choi D.G."/>
            <person name="Jeon J.H."/>
            <person name="Jeon C.O."/>
        </authorList>
    </citation>
    <scope>NUCLEOTIDE SEQUENCE [LARGE SCALE GENOMIC DNA]</scope>
    <source>
        <strain evidence="6 7">KACC 19118</strain>
    </source>
</reference>
<proteinExistence type="inferred from homology"/>
<protein>
    <submittedName>
        <fullName evidence="6">2-hydroxyacid dehydrogenase</fullName>
        <ecNumber evidence="6">1.1.1.28</ecNumber>
    </submittedName>
</protein>
<feature type="domain" description="D-isomer specific 2-hydroxyacid dehydrogenase NAD-binding" evidence="5">
    <location>
        <begin position="111"/>
        <end position="298"/>
    </location>
</feature>
<evidence type="ECO:0000259" key="4">
    <source>
        <dbReference type="Pfam" id="PF00389"/>
    </source>
</evidence>
<keyword evidence="3 6" id="KW-0560">Oxidoreductase</keyword>
<comment type="similarity">
    <text evidence="1 3">Belongs to the D-isomer specific 2-hydroxyacid dehydrogenase family.</text>
</comment>
<evidence type="ECO:0000256" key="3">
    <source>
        <dbReference type="RuleBase" id="RU003719"/>
    </source>
</evidence>
<sequence>MKMLFFSAKPYDRQFFHQANEKHGFELEFLETHLGPHIVNAVDDGTPVVCTFVNDKLTEEVIGVLAAKGVKVLALRCAGFNNVQLDAARKHGIRVCRVPAYSPEAVAEHAVAMLLTLVRKTHKAYNRVREQNFALNGLLGFNLHGKTVGAVGTGKIGKAFCRIMAGFGCRVIASDPFPDAELQAAGVEYLPLEELMAAADIISLHCPLAPENKYLINRETLRKMKRGVTIINTSRGGLLHTADVIDSLKSGHIAYLGIDVYEQEEKLFFKDLSGSIIEDDTIQRLMSFPNVLVTGHQAFFTEEALRQIAEVTLRSVGRLMNGEAVDEEVILV</sequence>
<evidence type="ECO:0000256" key="2">
    <source>
        <dbReference type="ARBA" id="ARBA00023027"/>
    </source>
</evidence>
<dbReference type="InterPro" id="IPR036291">
    <property type="entry name" value="NAD(P)-bd_dom_sf"/>
</dbReference>
<evidence type="ECO:0000256" key="1">
    <source>
        <dbReference type="ARBA" id="ARBA00005854"/>
    </source>
</evidence>
<organism evidence="6 7">
    <name type="scientific">Chitinophaga caseinilytica</name>
    <dbReference type="NCBI Taxonomy" id="2267521"/>
    <lineage>
        <taxon>Bacteria</taxon>
        <taxon>Pseudomonadati</taxon>
        <taxon>Bacteroidota</taxon>
        <taxon>Chitinophagia</taxon>
        <taxon>Chitinophagales</taxon>
        <taxon>Chitinophagaceae</taxon>
        <taxon>Chitinophaga</taxon>
    </lineage>
</organism>
<evidence type="ECO:0000259" key="5">
    <source>
        <dbReference type="Pfam" id="PF02826"/>
    </source>
</evidence>
<evidence type="ECO:0000313" key="6">
    <source>
        <dbReference type="EMBL" id="WZN43955.1"/>
    </source>
</evidence>
<keyword evidence="2" id="KW-0520">NAD</keyword>
<dbReference type="GO" id="GO:0008720">
    <property type="term" value="F:D-lactate dehydrogenase (NAD+) activity"/>
    <property type="evidence" value="ECO:0007669"/>
    <property type="project" value="UniProtKB-EC"/>
</dbReference>
<keyword evidence="7" id="KW-1185">Reference proteome</keyword>
<dbReference type="SUPFAM" id="SSF52283">
    <property type="entry name" value="Formate/glycerate dehydrogenase catalytic domain-like"/>
    <property type="match status" value="1"/>
</dbReference>
<dbReference type="Pfam" id="PF00389">
    <property type="entry name" value="2-Hacid_dh"/>
    <property type="match status" value="1"/>
</dbReference>
<dbReference type="RefSeq" id="WP_341838749.1">
    <property type="nucleotide sequence ID" value="NZ_CP149792.1"/>
</dbReference>
<dbReference type="EC" id="1.1.1.28" evidence="6"/>
<dbReference type="EMBL" id="CP150096">
    <property type="protein sequence ID" value="WZN43955.1"/>
    <property type="molecule type" value="Genomic_DNA"/>
</dbReference>
<dbReference type="Pfam" id="PF02826">
    <property type="entry name" value="2-Hacid_dh_C"/>
    <property type="match status" value="1"/>
</dbReference>
<dbReference type="PANTHER" id="PTHR43026:SF1">
    <property type="entry name" value="2-HYDROXYACID DEHYDROGENASE HOMOLOG 1-RELATED"/>
    <property type="match status" value="1"/>
</dbReference>
<evidence type="ECO:0000313" key="7">
    <source>
        <dbReference type="Proteomes" id="UP001449657"/>
    </source>
</evidence>
<accession>A0ABZ2YY06</accession>
<feature type="domain" description="D-isomer specific 2-hydroxyacid dehydrogenase catalytic" evidence="4">
    <location>
        <begin position="4"/>
        <end position="329"/>
    </location>
</feature>
<name>A0ABZ2YY06_9BACT</name>